<name>A0ABV0UIY4_9TELE</name>
<evidence type="ECO:0000313" key="2">
    <source>
        <dbReference type="Proteomes" id="UP001482620"/>
    </source>
</evidence>
<accession>A0ABV0UIY4</accession>
<keyword evidence="2" id="KW-1185">Reference proteome</keyword>
<proteinExistence type="predicted"/>
<sequence length="109" mass="12331">MVEQNRIERVLICSDSLSSLMSIMGFSSKSHIDLVYELYYYLKEYKLGQLDTLAHTPADGDDATKRLMPHAKNPKKKKKQVLCFSPAKIWSRTGGTGPVCWTVSDCLVF</sequence>
<evidence type="ECO:0000313" key="1">
    <source>
        <dbReference type="EMBL" id="MEQ2244221.1"/>
    </source>
</evidence>
<gene>
    <name evidence="1" type="ORF">ILYODFUR_014912</name>
</gene>
<comment type="caution">
    <text evidence="1">The sequence shown here is derived from an EMBL/GenBank/DDBJ whole genome shotgun (WGS) entry which is preliminary data.</text>
</comment>
<organism evidence="1 2">
    <name type="scientific">Ilyodon furcidens</name>
    <name type="common">goldbreast splitfin</name>
    <dbReference type="NCBI Taxonomy" id="33524"/>
    <lineage>
        <taxon>Eukaryota</taxon>
        <taxon>Metazoa</taxon>
        <taxon>Chordata</taxon>
        <taxon>Craniata</taxon>
        <taxon>Vertebrata</taxon>
        <taxon>Euteleostomi</taxon>
        <taxon>Actinopterygii</taxon>
        <taxon>Neopterygii</taxon>
        <taxon>Teleostei</taxon>
        <taxon>Neoteleostei</taxon>
        <taxon>Acanthomorphata</taxon>
        <taxon>Ovalentaria</taxon>
        <taxon>Atherinomorphae</taxon>
        <taxon>Cyprinodontiformes</taxon>
        <taxon>Goodeidae</taxon>
        <taxon>Ilyodon</taxon>
    </lineage>
</organism>
<protein>
    <submittedName>
        <fullName evidence="1">Uncharacterized protein</fullName>
    </submittedName>
</protein>
<reference evidence="1 2" key="1">
    <citation type="submission" date="2021-06" db="EMBL/GenBank/DDBJ databases">
        <authorList>
            <person name="Palmer J.M."/>
        </authorList>
    </citation>
    <scope>NUCLEOTIDE SEQUENCE [LARGE SCALE GENOMIC DNA]</scope>
    <source>
        <strain evidence="2">if_2019</strain>
        <tissue evidence="1">Muscle</tissue>
    </source>
</reference>
<dbReference type="EMBL" id="JAHRIQ010070793">
    <property type="protein sequence ID" value="MEQ2244221.1"/>
    <property type="molecule type" value="Genomic_DNA"/>
</dbReference>
<dbReference type="Proteomes" id="UP001482620">
    <property type="component" value="Unassembled WGS sequence"/>
</dbReference>